<organism evidence="2 3">
    <name type="scientific">Paenibacillus chondroitinus</name>
    <dbReference type="NCBI Taxonomy" id="59842"/>
    <lineage>
        <taxon>Bacteria</taxon>
        <taxon>Bacillati</taxon>
        <taxon>Bacillota</taxon>
        <taxon>Bacilli</taxon>
        <taxon>Bacillales</taxon>
        <taxon>Paenibacillaceae</taxon>
        <taxon>Paenibacillus</taxon>
    </lineage>
</organism>
<reference evidence="2 3" key="1">
    <citation type="submission" date="2023-03" db="EMBL/GenBank/DDBJ databases">
        <title>Bacillus Genome Sequencing.</title>
        <authorList>
            <person name="Dunlap C."/>
        </authorList>
    </citation>
    <scope>NUCLEOTIDE SEQUENCE [LARGE SCALE GENOMIC DNA]</scope>
    <source>
        <strain evidence="2 3">NRS-1351</strain>
    </source>
</reference>
<proteinExistence type="predicted"/>
<comment type="caution">
    <text evidence="2">The sequence shown here is derived from an EMBL/GenBank/DDBJ whole genome shotgun (WGS) entry which is preliminary data.</text>
</comment>
<feature type="transmembrane region" description="Helical" evidence="1">
    <location>
        <begin position="21"/>
        <end position="43"/>
    </location>
</feature>
<keyword evidence="3" id="KW-1185">Reference proteome</keyword>
<gene>
    <name evidence="2" type="ORF">P5G65_11250</name>
</gene>
<evidence type="ECO:0000313" key="3">
    <source>
        <dbReference type="Proteomes" id="UP001355653"/>
    </source>
</evidence>
<evidence type="ECO:0000256" key="1">
    <source>
        <dbReference type="SAM" id="Phobius"/>
    </source>
</evidence>
<dbReference type="RefSeq" id="WP_164819388.1">
    <property type="nucleotide sequence ID" value="NZ_JAROBY010000016.1"/>
</dbReference>
<protein>
    <submittedName>
        <fullName evidence="2">Uncharacterized protein</fullName>
    </submittedName>
</protein>
<keyword evidence="1" id="KW-0812">Transmembrane</keyword>
<sequence length="46" mass="5211">MRASVIVDDTLKFNYSARTKNYTVLTTFIPFISACKLIILSIIDLT</sequence>
<dbReference type="Proteomes" id="UP001355653">
    <property type="component" value="Unassembled WGS sequence"/>
</dbReference>
<name>A0ABU6DAI2_9BACL</name>
<accession>A0ABU6DAI2</accession>
<keyword evidence="1" id="KW-1133">Transmembrane helix</keyword>
<dbReference type="PROSITE" id="PS51257">
    <property type="entry name" value="PROKAR_LIPOPROTEIN"/>
    <property type="match status" value="1"/>
</dbReference>
<dbReference type="EMBL" id="JAROBY010000016">
    <property type="protein sequence ID" value="MEB4794476.1"/>
    <property type="molecule type" value="Genomic_DNA"/>
</dbReference>
<evidence type="ECO:0000313" key="2">
    <source>
        <dbReference type="EMBL" id="MEB4794476.1"/>
    </source>
</evidence>
<keyword evidence="1" id="KW-0472">Membrane</keyword>